<dbReference type="InterPro" id="IPR012340">
    <property type="entry name" value="NA-bd_OB-fold"/>
</dbReference>
<reference evidence="1 2" key="1">
    <citation type="submission" date="2017-10" db="EMBL/GenBank/DDBJ databases">
        <title>The draft genome sequence of Lewinella nigricans NBRC 102662.</title>
        <authorList>
            <person name="Wang K."/>
        </authorList>
    </citation>
    <scope>NUCLEOTIDE SEQUENCE [LARGE SCALE GENOMIC DNA]</scope>
    <source>
        <strain evidence="1 2">NBRC 102662</strain>
    </source>
</reference>
<dbReference type="AlphaFoldDB" id="A0A2D0NDJ2"/>
<dbReference type="Gene3D" id="2.40.50.140">
    <property type="entry name" value="Nucleic acid-binding proteins"/>
    <property type="match status" value="1"/>
</dbReference>
<comment type="caution">
    <text evidence="1">The sequence shown here is derived from an EMBL/GenBank/DDBJ whole genome shotgun (WGS) entry which is preliminary data.</text>
</comment>
<organism evidence="1 2">
    <name type="scientific">Flavilitoribacter nigricans (strain ATCC 23147 / DSM 23189 / NBRC 102662 / NCIMB 1420 / SS-2)</name>
    <name type="common">Lewinella nigricans</name>
    <dbReference type="NCBI Taxonomy" id="1122177"/>
    <lineage>
        <taxon>Bacteria</taxon>
        <taxon>Pseudomonadati</taxon>
        <taxon>Bacteroidota</taxon>
        <taxon>Saprospiria</taxon>
        <taxon>Saprospirales</taxon>
        <taxon>Lewinellaceae</taxon>
        <taxon>Flavilitoribacter</taxon>
    </lineage>
</organism>
<evidence type="ECO:0000313" key="2">
    <source>
        <dbReference type="Proteomes" id="UP000223913"/>
    </source>
</evidence>
<protein>
    <submittedName>
        <fullName evidence="1">Uncharacterized protein</fullName>
    </submittedName>
</protein>
<gene>
    <name evidence="1" type="ORF">CRP01_12800</name>
</gene>
<dbReference type="EMBL" id="PDUD01000018">
    <property type="protein sequence ID" value="PHN06440.1"/>
    <property type="molecule type" value="Genomic_DNA"/>
</dbReference>
<keyword evidence="2" id="KW-1185">Reference proteome</keyword>
<evidence type="ECO:0000313" key="1">
    <source>
        <dbReference type="EMBL" id="PHN06440.1"/>
    </source>
</evidence>
<dbReference type="RefSeq" id="WP_099150424.1">
    <property type="nucleotide sequence ID" value="NZ_PDUD01000018.1"/>
</dbReference>
<name>A0A2D0NDJ2_FLAN2</name>
<accession>A0A2D0NDJ2</accession>
<proteinExistence type="predicted"/>
<sequence>MAIVDFKKNAVVLKIIDERRLSVQIEEKILIATISSRVKSGQKEIEVGDNIVVITNPFDLERVRVHKDTWIDLKT</sequence>
<dbReference type="Proteomes" id="UP000223913">
    <property type="component" value="Unassembled WGS sequence"/>
</dbReference>